<comment type="caution">
    <text evidence="1">The sequence shown here is derived from an EMBL/GenBank/DDBJ whole genome shotgun (WGS) entry which is preliminary data.</text>
</comment>
<name>A0ABW3FNK9_9PSEU</name>
<gene>
    <name evidence="1" type="ORF">ACFQ16_08980</name>
</gene>
<keyword evidence="2" id="KW-1185">Reference proteome</keyword>
<evidence type="ECO:0008006" key="3">
    <source>
        <dbReference type="Google" id="ProtNLM"/>
    </source>
</evidence>
<reference evidence="2" key="1">
    <citation type="journal article" date="2019" name="Int. J. Syst. Evol. Microbiol.">
        <title>The Global Catalogue of Microorganisms (GCM) 10K type strain sequencing project: providing services to taxonomists for standard genome sequencing and annotation.</title>
        <authorList>
            <consortium name="The Broad Institute Genomics Platform"/>
            <consortium name="The Broad Institute Genome Sequencing Center for Infectious Disease"/>
            <person name="Wu L."/>
            <person name="Ma J."/>
        </authorList>
    </citation>
    <scope>NUCLEOTIDE SEQUENCE [LARGE SCALE GENOMIC DNA]</scope>
    <source>
        <strain evidence="2">CCUG 56401</strain>
    </source>
</reference>
<accession>A0ABW3FNK9</accession>
<evidence type="ECO:0000313" key="1">
    <source>
        <dbReference type="EMBL" id="MFD0919877.1"/>
    </source>
</evidence>
<organism evidence="1 2">
    <name type="scientific">Saccharopolyspora rosea</name>
    <dbReference type="NCBI Taxonomy" id="524884"/>
    <lineage>
        <taxon>Bacteria</taxon>
        <taxon>Bacillati</taxon>
        <taxon>Actinomycetota</taxon>
        <taxon>Actinomycetes</taxon>
        <taxon>Pseudonocardiales</taxon>
        <taxon>Pseudonocardiaceae</taxon>
        <taxon>Saccharopolyspora</taxon>
    </lineage>
</organism>
<dbReference type="EMBL" id="JBHTIW010000004">
    <property type="protein sequence ID" value="MFD0919877.1"/>
    <property type="molecule type" value="Genomic_DNA"/>
</dbReference>
<protein>
    <recommendedName>
        <fullName evidence="3">Asp23/Gls24 family envelope stress response protein</fullName>
    </recommendedName>
</protein>
<dbReference type="RefSeq" id="WP_263251905.1">
    <property type="nucleotide sequence ID" value="NZ_BAABLT010000052.1"/>
</dbReference>
<dbReference type="Proteomes" id="UP001597018">
    <property type="component" value="Unassembled WGS sequence"/>
</dbReference>
<proteinExistence type="predicted"/>
<sequence length="193" mass="20723">MGDRSFDPGRALPCGRTVGELLGFHSDGEPAELAEHVAGCPHCRRELAVLDAEWAPVRRAARVPVEPPHGLVERALLTVRGVRGASGASPAEIEQDRGRLRVSPQTVVLLTRRLAGEVLTGHPGVHLRGCTGDVDEVRVDLAVRYPLPAPRLAEAVRRELDDAVRAALGPAAPSVRVRVSDVAPPDAQRRHNE</sequence>
<evidence type="ECO:0000313" key="2">
    <source>
        <dbReference type="Proteomes" id="UP001597018"/>
    </source>
</evidence>